<dbReference type="GO" id="GO:0005737">
    <property type="term" value="C:cytoplasm"/>
    <property type="evidence" value="ECO:0007669"/>
    <property type="project" value="UniProtKB-SubCell"/>
</dbReference>
<evidence type="ECO:0000256" key="12">
    <source>
        <dbReference type="SAM" id="Coils"/>
    </source>
</evidence>
<gene>
    <name evidence="14" type="ORF">SteCoe_12106</name>
</gene>
<dbReference type="GO" id="GO:0003723">
    <property type="term" value="F:RNA binding"/>
    <property type="evidence" value="ECO:0007669"/>
    <property type="project" value="InterPro"/>
</dbReference>
<evidence type="ECO:0000256" key="7">
    <source>
        <dbReference type="ARBA" id="ARBA00022801"/>
    </source>
</evidence>
<dbReference type="Gene3D" id="3.40.50.300">
    <property type="entry name" value="P-loop containing nucleotide triphosphate hydrolases"/>
    <property type="match status" value="2"/>
</dbReference>
<comment type="caution">
    <text evidence="14">The sequence shown here is derived from an EMBL/GenBank/DDBJ whole genome shotgun (WGS) entry which is preliminary data.</text>
</comment>
<proteinExistence type="inferred from homology"/>
<dbReference type="EMBL" id="MPUH01000207">
    <property type="protein sequence ID" value="OMJ86380.1"/>
    <property type="molecule type" value="Genomic_DNA"/>
</dbReference>
<keyword evidence="7" id="KW-0378">Hydrolase</keyword>
<evidence type="ECO:0000313" key="14">
    <source>
        <dbReference type="EMBL" id="OMJ86380.1"/>
    </source>
</evidence>
<keyword evidence="15" id="KW-1185">Reference proteome</keyword>
<dbReference type="InterPro" id="IPR041677">
    <property type="entry name" value="DNA2/NAM7_AAA_11"/>
</dbReference>
<dbReference type="InterPro" id="IPR027417">
    <property type="entry name" value="P-loop_NTPase"/>
</dbReference>
<evidence type="ECO:0000313" key="15">
    <source>
        <dbReference type="Proteomes" id="UP000187209"/>
    </source>
</evidence>
<dbReference type="InterPro" id="IPR047187">
    <property type="entry name" value="SF1_C_Upf1"/>
</dbReference>
<dbReference type="Pfam" id="PF09416">
    <property type="entry name" value="UPF1_Zn_bind"/>
    <property type="match status" value="1"/>
</dbReference>
<evidence type="ECO:0000256" key="4">
    <source>
        <dbReference type="ARBA" id="ARBA00022723"/>
    </source>
</evidence>
<evidence type="ECO:0000256" key="8">
    <source>
        <dbReference type="ARBA" id="ARBA00022806"/>
    </source>
</evidence>
<comment type="caution">
    <text evidence="11">Lacks conserved residue(s) required for the propagation of feature annotation.</text>
</comment>
<keyword evidence="6" id="KW-0863">Zinc-finger</keyword>
<name>A0A1R2CBN7_9CILI</name>
<comment type="subcellular location">
    <subcellularLocation>
        <location evidence="1">Cytoplasm</location>
    </subcellularLocation>
</comment>
<dbReference type="FunFam" id="3.40.50.300:FF:000097">
    <property type="entry name" value="Regulator of nonsense transcripts 1"/>
    <property type="match status" value="1"/>
</dbReference>
<dbReference type="Pfam" id="PF13086">
    <property type="entry name" value="AAA_11"/>
    <property type="match status" value="3"/>
</dbReference>
<keyword evidence="10" id="KW-0067">ATP-binding</keyword>
<accession>A0A1R2CBN7</accession>
<keyword evidence="9" id="KW-0862">Zinc</keyword>
<evidence type="ECO:0000256" key="2">
    <source>
        <dbReference type="ARBA" id="ARBA00007913"/>
    </source>
</evidence>
<feature type="coiled-coil region" evidence="12">
    <location>
        <begin position="435"/>
        <end position="462"/>
    </location>
</feature>
<dbReference type="SUPFAM" id="SSF52540">
    <property type="entry name" value="P-loop containing nucleoside triphosphate hydrolases"/>
    <property type="match status" value="1"/>
</dbReference>
<dbReference type="PROSITE" id="PS51997">
    <property type="entry name" value="UPF1_CH_RICH"/>
    <property type="match status" value="1"/>
</dbReference>
<dbReference type="GO" id="GO:0016787">
    <property type="term" value="F:hydrolase activity"/>
    <property type="evidence" value="ECO:0007669"/>
    <property type="project" value="UniProtKB-KW"/>
</dbReference>
<dbReference type="Proteomes" id="UP000187209">
    <property type="component" value="Unassembled WGS sequence"/>
</dbReference>
<dbReference type="AlphaFoldDB" id="A0A1R2CBN7"/>
<dbReference type="GO" id="GO:0000184">
    <property type="term" value="P:nuclear-transcribed mRNA catabolic process, nonsense-mediated decay"/>
    <property type="evidence" value="ECO:0007669"/>
    <property type="project" value="InterPro"/>
</dbReference>
<evidence type="ECO:0000256" key="10">
    <source>
        <dbReference type="ARBA" id="ARBA00022840"/>
    </source>
</evidence>
<dbReference type="CDD" id="cd18808">
    <property type="entry name" value="SF1_C_Upf1"/>
    <property type="match status" value="1"/>
</dbReference>
<dbReference type="Pfam" id="PF13087">
    <property type="entry name" value="AAA_12"/>
    <property type="match status" value="1"/>
</dbReference>
<evidence type="ECO:0000256" key="11">
    <source>
        <dbReference type="PROSITE-ProRule" id="PRU01341"/>
    </source>
</evidence>
<evidence type="ECO:0000259" key="13">
    <source>
        <dbReference type="PROSITE" id="PS51997"/>
    </source>
</evidence>
<dbReference type="PANTHER" id="PTHR10887">
    <property type="entry name" value="DNA2/NAM7 HELICASE FAMILY"/>
    <property type="match status" value="1"/>
</dbReference>
<reference evidence="14 15" key="1">
    <citation type="submission" date="2016-11" db="EMBL/GenBank/DDBJ databases">
        <title>The macronuclear genome of Stentor coeruleus: a giant cell with tiny introns.</title>
        <authorList>
            <person name="Slabodnick M."/>
            <person name="Ruby J.G."/>
            <person name="Reiff S.B."/>
            <person name="Swart E.C."/>
            <person name="Gosai S."/>
            <person name="Prabakaran S."/>
            <person name="Witkowska E."/>
            <person name="Larue G.E."/>
            <person name="Fisher S."/>
            <person name="Freeman R.M."/>
            <person name="Gunawardena J."/>
            <person name="Chu W."/>
            <person name="Stover N.A."/>
            <person name="Gregory B.D."/>
            <person name="Nowacki M."/>
            <person name="Derisi J."/>
            <person name="Roy S.W."/>
            <person name="Marshall W.F."/>
            <person name="Sood P."/>
        </authorList>
    </citation>
    <scope>NUCLEOTIDE SEQUENCE [LARGE SCALE GENOMIC DNA]</scope>
    <source>
        <strain evidence="14">WM001</strain>
    </source>
</reference>
<keyword evidence="4" id="KW-0479">Metal-binding</keyword>
<dbReference type="InterPro" id="IPR041679">
    <property type="entry name" value="DNA2/NAM7-like_C"/>
</dbReference>
<dbReference type="InterPro" id="IPR045055">
    <property type="entry name" value="DNA2/NAM7-like"/>
</dbReference>
<dbReference type="PANTHER" id="PTHR10887:SF364">
    <property type="entry name" value="REGULATOR OF NONSENSE TRANSCRIPTS 1"/>
    <property type="match status" value="1"/>
</dbReference>
<comment type="similarity">
    <text evidence="2">Belongs to the DNA2/NAM7 helicase family.</text>
</comment>
<keyword evidence="5" id="KW-0547">Nucleotide-binding</keyword>
<dbReference type="InterPro" id="IPR018999">
    <property type="entry name" value="UPF1_CH/ZBD"/>
</dbReference>
<dbReference type="GO" id="GO:0005524">
    <property type="term" value="F:ATP binding"/>
    <property type="evidence" value="ECO:0007669"/>
    <property type="project" value="UniProtKB-KW"/>
</dbReference>
<dbReference type="OrthoDB" id="6513042at2759"/>
<dbReference type="CDD" id="cd21400">
    <property type="entry name" value="ZBD_UPF1-like"/>
    <property type="match status" value="1"/>
</dbReference>
<organism evidence="14 15">
    <name type="scientific">Stentor coeruleus</name>
    <dbReference type="NCBI Taxonomy" id="5963"/>
    <lineage>
        <taxon>Eukaryota</taxon>
        <taxon>Sar</taxon>
        <taxon>Alveolata</taxon>
        <taxon>Ciliophora</taxon>
        <taxon>Postciliodesmatophora</taxon>
        <taxon>Heterotrichea</taxon>
        <taxon>Heterotrichida</taxon>
        <taxon>Stentoridae</taxon>
        <taxon>Stentor</taxon>
    </lineage>
</organism>
<evidence type="ECO:0000256" key="3">
    <source>
        <dbReference type="ARBA" id="ARBA00022490"/>
    </source>
</evidence>
<keyword evidence="3" id="KW-0963">Cytoplasm</keyword>
<evidence type="ECO:0000256" key="9">
    <source>
        <dbReference type="ARBA" id="ARBA00022833"/>
    </source>
</evidence>
<dbReference type="GO" id="GO:0008270">
    <property type="term" value="F:zinc ion binding"/>
    <property type="evidence" value="ECO:0007669"/>
    <property type="project" value="UniProtKB-KW"/>
</dbReference>
<dbReference type="GO" id="GO:0003724">
    <property type="term" value="F:RNA helicase activity"/>
    <property type="evidence" value="ECO:0007669"/>
    <property type="project" value="InterPro"/>
</dbReference>
<evidence type="ECO:0000256" key="6">
    <source>
        <dbReference type="ARBA" id="ARBA00022771"/>
    </source>
</evidence>
<keyword evidence="8" id="KW-0347">Helicase</keyword>
<protein>
    <recommendedName>
        <fullName evidence="13">Upf1 domain-containing protein</fullName>
    </recommendedName>
</protein>
<keyword evidence="12" id="KW-0175">Coiled coil</keyword>
<evidence type="ECO:0000256" key="5">
    <source>
        <dbReference type="ARBA" id="ARBA00022741"/>
    </source>
</evidence>
<sequence>MEHPEYFLDEDLETQEPQLCYYCNITNQSSLVKCTQKGCNLYFCNNPTEGEQTGTHIFQHLDIRGHNSINFNDNFEVSCFKCDQKNIFTLCYHLDGSQITILCRTNCLLNDEEAKTIKDWRPILSEKSIDECLVPAFGAGKFINLTEISEIEFNLAHGNIKNPLDIGPESFKRISLKYNMYDDYKETFESLLDLEHEYDKFYSSIENALEVEPTWINDYRKFTYKITEEKMHFNSKDEVVVSADLFKANGVIEKVSQGEVTVELLLGKKGKDDLRKVHIKSVYTDVAYNRMIRGLKSFRSMESSLKNLILGYDVKFFEYPIGDIDDFSVPNLPRLNSSQQSAVRKALTTKISLIQGPPGTGKTVTTASIVYHFSKILNQPSEYEKTKEEEEKLRPIVMNAVDVITEMMQELKLRKKIKELILAKSQGKSDYELIEIKLNNNISSMEEQLKKKNQEKAQLTEKMCQIDFKLSKTSPDTGKKMILVCAPSNVAVDHLVRKCIQAGLKVVRFFSKSKEDIENDISYLSFHNIFKAELEKPENKIAKELFFAKKAGALDKGFKIKYNKLEEEIRNKILTDVEVVCCTCIGALDHRLQGLKFHIVIIDEACQSQEPETLIPLLTKPEQIVLVGDHFQLGPIIKCKEAEKAGLENSLFKRLIDLGNEKTMLNYQYRMHPAIALFPSLSFYNKELKNGVTEYERHDRYSNFAWPSRSPVFFYHVDSFEEHSSSGKSFVNRGEAETVLEIIKRLGSDAEIGIITFYDAQRVTILNYTKSLESSGFNIEIASVDSFQGREKDYIILSCVRANERLGVGFLGNYRRLNVAITRARYGLIICGHAPTLARSPTWNYLLNFYQDNGLVFAGTIDNLNRVNIDLRSCKDFTFESNFIYAEHLKGDIDLYDDTRMQQSLKNSWGGN</sequence>
<evidence type="ECO:0000256" key="1">
    <source>
        <dbReference type="ARBA" id="ARBA00004496"/>
    </source>
</evidence>
<feature type="domain" description="Upf1" evidence="13">
    <location>
        <begin position="12"/>
        <end position="158"/>
    </location>
</feature>